<dbReference type="EMBL" id="ADKO01000110">
    <property type="protein sequence ID" value="EFG16121.1"/>
    <property type="molecule type" value="Genomic_DNA"/>
</dbReference>
<accession>D4VDC9</accession>
<name>D4VDC9_PHOVU</name>
<evidence type="ECO:0000313" key="2">
    <source>
        <dbReference type="Proteomes" id="UP000004563"/>
    </source>
</evidence>
<gene>
    <name evidence="1" type="ORF">CUU_1374</name>
</gene>
<dbReference type="Proteomes" id="UP000004563">
    <property type="component" value="Unassembled WGS sequence"/>
</dbReference>
<evidence type="ECO:0000313" key="1">
    <source>
        <dbReference type="EMBL" id="EFG16121.1"/>
    </source>
</evidence>
<reference evidence="1 2" key="1">
    <citation type="journal article" date="2011" name="J. Bacteriol.">
        <title>Draft genome sequence of Bacteroides vulgatus PC510, a strain isolated from human feces.</title>
        <authorList>
            <person name="Cuiv P.O."/>
            <person name="Klaassens E.S."/>
            <person name="Durkin A.S."/>
            <person name="Harkins D.M."/>
            <person name="Foster L."/>
            <person name="McCorrison J."/>
            <person name="Torralba M."/>
            <person name="Nelson K.E."/>
            <person name="Morrison M."/>
        </authorList>
    </citation>
    <scope>NUCLEOTIDE SEQUENCE [LARGE SCALE GENOMIC DNA]</scope>
    <source>
        <strain evidence="1 2">PC510</strain>
    </source>
</reference>
<sequence length="43" mass="5009">MPATINWAFFHFLLYNYSFPESDLKVSFSAFSQYNPLNDNALS</sequence>
<proteinExistence type="predicted"/>
<protein>
    <submittedName>
        <fullName evidence="1">Uncharacterized protein</fullName>
    </submittedName>
</protein>
<comment type="caution">
    <text evidence="1">The sequence shown here is derived from an EMBL/GenBank/DDBJ whole genome shotgun (WGS) entry which is preliminary data.</text>
</comment>
<organism evidence="1 2">
    <name type="scientific">Phocaeicola vulgatus PC510</name>
    <dbReference type="NCBI Taxonomy" id="702446"/>
    <lineage>
        <taxon>Bacteria</taxon>
        <taxon>Pseudomonadati</taxon>
        <taxon>Bacteroidota</taxon>
        <taxon>Bacteroidia</taxon>
        <taxon>Bacteroidales</taxon>
        <taxon>Bacteroidaceae</taxon>
        <taxon>Phocaeicola</taxon>
    </lineage>
</organism>
<dbReference type="AlphaFoldDB" id="D4VDC9"/>